<accession>A0A6P4YEF1</accession>
<dbReference type="PANTHER" id="PTHR13627">
    <property type="entry name" value="FUKUTIN RELATED PROTEIN"/>
    <property type="match status" value="1"/>
</dbReference>
<evidence type="ECO:0000313" key="7">
    <source>
        <dbReference type="RefSeq" id="XP_019620449.1"/>
    </source>
</evidence>
<keyword evidence="3" id="KW-0472">Membrane</keyword>
<evidence type="ECO:0000259" key="5">
    <source>
        <dbReference type="Pfam" id="PF22921"/>
    </source>
</evidence>
<evidence type="ECO:0000256" key="2">
    <source>
        <dbReference type="ARBA" id="ARBA00033332"/>
    </source>
</evidence>
<dbReference type="GeneID" id="109467001"/>
<keyword evidence="6" id="KW-1185">Reference proteome</keyword>
<reference evidence="7" key="1">
    <citation type="submission" date="2025-08" db="UniProtKB">
        <authorList>
            <consortium name="RefSeq"/>
        </authorList>
    </citation>
    <scope>IDENTIFICATION</scope>
    <source>
        <tissue evidence="7">Gonad</tissue>
    </source>
</reference>
<feature type="domain" description="FKRP stem" evidence="5">
    <location>
        <begin position="57"/>
        <end position="298"/>
    </location>
</feature>
<comment type="similarity">
    <text evidence="1">Belongs to the LicD transferase family.</text>
</comment>
<dbReference type="KEGG" id="bbel:109467001"/>
<name>A0A6P4YEF1_BRABE</name>
<proteinExistence type="inferred from homology"/>
<dbReference type="RefSeq" id="XP_019620449.1">
    <property type="nucleotide sequence ID" value="XM_019764890.1"/>
</dbReference>
<dbReference type="InterPro" id="IPR055105">
    <property type="entry name" value="FKRP_N"/>
</dbReference>
<dbReference type="AlphaFoldDB" id="A0A6P4YEF1"/>
<dbReference type="Proteomes" id="UP000515135">
    <property type="component" value="Unplaced"/>
</dbReference>
<evidence type="ECO:0000256" key="3">
    <source>
        <dbReference type="SAM" id="Phobius"/>
    </source>
</evidence>
<keyword evidence="3" id="KW-0812">Transmembrane</keyword>
<protein>
    <recommendedName>
        <fullName evidence="2">Ribitol-5-phosphate transferase</fullName>
    </recommendedName>
</protein>
<organism evidence="6 7">
    <name type="scientific">Branchiostoma belcheri</name>
    <name type="common">Amphioxus</name>
    <dbReference type="NCBI Taxonomy" id="7741"/>
    <lineage>
        <taxon>Eukaryota</taxon>
        <taxon>Metazoa</taxon>
        <taxon>Chordata</taxon>
        <taxon>Cephalochordata</taxon>
        <taxon>Leptocardii</taxon>
        <taxon>Amphioxiformes</taxon>
        <taxon>Branchiostomatidae</taxon>
        <taxon>Branchiostoma</taxon>
    </lineage>
</organism>
<dbReference type="GO" id="GO:0005794">
    <property type="term" value="C:Golgi apparatus"/>
    <property type="evidence" value="ECO:0007669"/>
    <property type="project" value="TreeGrafter"/>
</dbReference>
<dbReference type="OrthoDB" id="444255at2759"/>
<dbReference type="Pfam" id="PF04991">
    <property type="entry name" value="LicD"/>
    <property type="match status" value="1"/>
</dbReference>
<keyword evidence="3" id="KW-1133">Transmembrane helix</keyword>
<dbReference type="Pfam" id="PF22921">
    <property type="entry name" value="FKRP_N"/>
    <property type="match status" value="1"/>
</dbReference>
<dbReference type="InterPro" id="IPR007074">
    <property type="entry name" value="LicD/FKTN/FKRP_NTP_transf"/>
</dbReference>
<evidence type="ECO:0000259" key="4">
    <source>
        <dbReference type="Pfam" id="PF04991"/>
    </source>
</evidence>
<evidence type="ECO:0000256" key="1">
    <source>
        <dbReference type="ARBA" id="ARBA00010623"/>
    </source>
</evidence>
<dbReference type="InterPro" id="IPR052613">
    <property type="entry name" value="LicD_transferase"/>
</dbReference>
<sequence>MRLSRCQCILIVAVLFNAFILCCLVVLQLRLENVNQEDAIVDVKSRKQGPVKVMERAMSSSISERVTVVIREFEDFENQVAETVKSILHLDEYIRIVIAVDKAPYPPLTLPEDGDVKVVSMKTSLDRHPNVSCPERFVDTEFVLLVPDGTIITSPKQVEKVLSAFHSRRGDVRMVAAKVGGEMTSQCFDMDVNLKQWTLTYMQGGAAQDTCNGLDGSHIILMRTADFHSLSRPYHRPFPQSLFIQTALRGWKLVQVPASTIPAKKLFTDPHNQWKHQTRHDSRLKAMYEEFGIKKVSWSNGNVEWYGCRKETARCFGTVVDDMPEYLYENRWTPPCCLRALRETARHVFRVLQKCGARYWLEGGSLLGAARHNDIIPWDYDIDLGIYRDDIDKCLPSDMLHQGSYTDSEGFVWERATEGEFYRIQYSAQNHLHVDIWPFHPQNGVMTRGLWTQSHRQDIDFPEHFLVPLKTVKFLEMQVSAPNDVKGFLELKFGKGVIENPQYPQPNKVQM</sequence>
<feature type="transmembrane region" description="Helical" evidence="3">
    <location>
        <begin position="7"/>
        <end position="27"/>
    </location>
</feature>
<evidence type="ECO:0000313" key="6">
    <source>
        <dbReference type="Proteomes" id="UP000515135"/>
    </source>
</evidence>
<feature type="domain" description="LicD/FKTN/FKRP nucleotidyltransferase" evidence="4">
    <location>
        <begin position="356"/>
        <end position="393"/>
    </location>
</feature>
<dbReference type="GO" id="GO:0035269">
    <property type="term" value="P:protein O-linked glycosylation via mannose"/>
    <property type="evidence" value="ECO:0007669"/>
    <property type="project" value="TreeGrafter"/>
</dbReference>
<gene>
    <name evidence="7" type="primary">LOC109467001</name>
</gene>
<dbReference type="PANTHER" id="PTHR13627:SF31">
    <property type="entry name" value="RIBITOL 5-PHOSPHATE TRANSFERASE FKRP"/>
    <property type="match status" value="1"/>
</dbReference>